<dbReference type="EMBL" id="GL833132">
    <property type="protein sequence ID" value="EGB06918.1"/>
    <property type="molecule type" value="Genomic_DNA"/>
</dbReference>
<dbReference type="SMART" id="SM00702">
    <property type="entry name" value="P4Hc"/>
    <property type="match status" value="1"/>
</dbReference>
<dbReference type="InterPro" id="IPR006620">
    <property type="entry name" value="Pro_4_hyd_alph"/>
</dbReference>
<evidence type="ECO:0000256" key="6">
    <source>
        <dbReference type="ARBA" id="ARBA00023004"/>
    </source>
</evidence>
<dbReference type="KEGG" id="aaf:AURANDRAFT_14444"/>
<accession>F0YCN9</accession>
<dbReference type="GeneID" id="20218395"/>
<keyword evidence="2" id="KW-0479">Metal-binding</keyword>
<dbReference type="GO" id="GO:0005506">
    <property type="term" value="F:iron ion binding"/>
    <property type="evidence" value="ECO:0007669"/>
    <property type="project" value="InterPro"/>
</dbReference>
<dbReference type="eggNOG" id="KOG1971">
    <property type="taxonomic scope" value="Eukaryota"/>
</dbReference>
<dbReference type="InterPro" id="IPR005123">
    <property type="entry name" value="Oxoglu/Fe-dep_dioxygenase_dom"/>
</dbReference>
<keyword evidence="5" id="KW-0560">Oxidoreductase</keyword>
<dbReference type="PANTHER" id="PTHR24014">
    <property type="entry name" value="2-OXOGLUTARATE AND IRON-DEPENDENT OXYGENASE DOMAIN-CONTAINING PROTEIN 2"/>
    <property type="match status" value="1"/>
</dbReference>
<feature type="non-terminal residue" evidence="8">
    <location>
        <position position="1"/>
    </location>
</feature>
<reference evidence="8 9" key="1">
    <citation type="journal article" date="2011" name="Proc. Natl. Acad. Sci. U.S.A.">
        <title>Niche of harmful alga Aureococcus anophagefferens revealed through ecogenomics.</title>
        <authorList>
            <person name="Gobler C.J."/>
            <person name="Berry D.L."/>
            <person name="Dyhrman S.T."/>
            <person name="Wilhelm S.W."/>
            <person name="Salamov A."/>
            <person name="Lobanov A.V."/>
            <person name="Zhang Y."/>
            <person name="Collier J.L."/>
            <person name="Wurch L.L."/>
            <person name="Kustka A.B."/>
            <person name="Dill B.D."/>
            <person name="Shah M."/>
            <person name="VerBerkmoes N.C."/>
            <person name="Kuo A."/>
            <person name="Terry A."/>
            <person name="Pangilinan J."/>
            <person name="Lindquist E.A."/>
            <person name="Lucas S."/>
            <person name="Paulsen I.T."/>
            <person name="Hattenrath-Lehmann T.K."/>
            <person name="Talmage S.C."/>
            <person name="Walker E.A."/>
            <person name="Koch F."/>
            <person name="Burson A.M."/>
            <person name="Marcoval M.A."/>
            <person name="Tang Y.Z."/>
            <person name="Lecleir G.R."/>
            <person name="Coyne K.J."/>
            <person name="Berg G.M."/>
            <person name="Bertrand E.M."/>
            <person name="Saito M.A."/>
            <person name="Gladyshev V.N."/>
            <person name="Grigoriev I.V."/>
        </authorList>
    </citation>
    <scope>NUCLEOTIDE SEQUENCE [LARGE SCALE GENOMIC DNA]</scope>
    <source>
        <strain evidence="9">CCMP 1984</strain>
    </source>
</reference>
<dbReference type="OrthoDB" id="1736837at2759"/>
<feature type="non-terminal residue" evidence="8">
    <location>
        <position position="172"/>
    </location>
</feature>
<gene>
    <name evidence="8" type="ORF">AURANDRAFT_14444</name>
</gene>
<keyword evidence="4" id="KW-0223">Dioxygenase</keyword>
<dbReference type="OMA" id="HCHEAMA"/>
<protein>
    <recommendedName>
        <fullName evidence="7">Fe2OG dioxygenase domain-containing protein</fullName>
    </recommendedName>
</protein>
<evidence type="ECO:0000313" key="8">
    <source>
        <dbReference type="EMBL" id="EGB06918.1"/>
    </source>
</evidence>
<dbReference type="PANTHER" id="PTHR24014:SF4">
    <property type="entry name" value="2-OXOGLUTARATE AND IRON-DEPENDENT OXYGENASE DOMAIN-CONTAINING PROTEIN 2"/>
    <property type="match status" value="1"/>
</dbReference>
<organism evidence="9">
    <name type="scientific">Aureococcus anophagefferens</name>
    <name type="common">Harmful bloom alga</name>
    <dbReference type="NCBI Taxonomy" id="44056"/>
    <lineage>
        <taxon>Eukaryota</taxon>
        <taxon>Sar</taxon>
        <taxon>Stramenopiles</taxon>
        <taxon>Ochrophyta</taxon>
        <taxon>Pelagophyceae</taxon>
        <taxon>Pelagomonadales</taxon>
        <taxon>Pelagomonadaceae</taxon>
        <taxon>Aureococcus</taxon>
    </lineage>
</organism>
<dbReference type="Proteomes" id="UP000002729">
    <property type="component" value="Unassembled WGS sequence"/>
</dbReference>
<proteinExistence type="predicted"/>
<dbReference type="SUPFAM" id="SSF51197">
    <property type="entry name" value="Clavaminate synthase-like"/>
    <property type="match status" value="1"/>
</dbReference>
<dbReference type="Gene3D" id="2.60.120.620">
    <property type="entry name" value="q2cbj1_9rhob like domain"/>
    <property type="match status" value="1"/>
</dbReference>
<dbReference type="GO" id="GO:0051213">
    <property type="term" value="F:dioxygenase activity"/>
    <property type="evidence" value="ECO:0007669"/>
    <property type="project" value="UniProtKB-KW"/>
</dbReference>
<evidence type="ECO:0000256" key="3">
    <source>
        <dbReference type="ARBA" id="ARBA00022896"/>
    </source>
</evidence>
<evidence type="ECO:0000256" key="5">
    <source>
        <dbReference type="ARBA" id="ARBA00023002"/>
    </source>
</evidence>
<dbReference type="Pfam" id="PF25238">
    <property type="entry name" value="OGFOD2-like"/>
    <property type="match status" value="1"/>
</dbReference>
<comment type="cofactor">
    <cofactor evidence="1">
        <name>L-ascorbate</name>
        <dbReference type="ChEBI" id="CHEBI:38290"/>
    </cofactor>
</comment>
<evidence type="ECO:0000256" key="4">
    <source>
        <dbReference type="ARBA" id="ARBA00022964"/>
    </source>
</evidence>
<dbReference type="AlphaFoldDB" id="F0YCN9"/>
<keyword evidence="6" id="KW-0408">Iron</keyword>
<dbReference type="RefSeq" id="XP_009038161.1">
    <property type="nucleotide sequence ID" value="XM_009039913.1"/>
</dbReference>
<dbReference type="InParanoid" id="F0YCN9"/>
<keyword evidence="9" id="KW-1185">Reference proteome</keyword>
<evidence type="ECO:0000259" key="7">
    <source>
        <dbReference type="PROSITE" id="PS51471"/>
    </source>
</evidence>
<dbReference type="GO" id="GO:0016705">
    <property type="term" value="F:oxidoreductase activity, acting on paired donors, with incorporation or reduction of molecular oxygen"/>
    <property type="evidence" value="ECO:0007669"/>
    <property type="project" value="InterPro"/>
</dbReference>
<feature type="domain" description="Fe2OG dioxygenase" evidence="7">
    <location>
        <begin position="76"/>
        <end position="171"/>
    </location>
</feature>
<evidence type="ECO:0000256" key="1">
    <source>
        <dbReference type="ARBA" id="ARBA00001961"/>
    </source>
</evidence>
<dbReference type="PROSITE" id="PS51471">
    <property type="entry name" value="FE2OG_OXY"/>
    <property type="match status" value="1"/>
</dbReference>
<name>F0YCN9_AURAN</name>
<evidence type="ECO:0000313" key="9">
    <source>
        <dbReference type="Proteomes" id="UP000002729"/>
    </source>
</evidence>
<dbReference type="GO" id="GO:0031418">
    <property type="term" value="F:L-ascorbic acid binding"/>
    <property type="evidence" value="ECO:0007669"/>
    <property type="project" value="UniProtKB-KW"/>
</dbReference>
<keyword evidence="3" id="KW-0847">Vitamin C</keyword>
<evidence type="ECO:0000256" key="2">
    <source>
        <dbReference type="ARBA" id="ARBA00022723"/>
    </source>
</evidence>
<sequence>YAFPLFTEAFCARLLADLDAWERSPLPRRRPNSMNAGGLVVNDCGMERLGDDLLARVVGPLASTLFGDEVFARSLDHHHLFAVRYAVGEDETLAMHHDASEVTLNVCLGTAGFEGGALQFCGRVGDGDHRAASGAFDHRVGTAVLHLGRHRHGVARLASGERANLVLWARSS</sequence>